<dbReference type="GO" id="GO:0016020">
    <property type="term" value="C:membrane"/>
    <property type="evidence" value="ECO:0007669"/>
    <property type="project" value="UniProtKB-SubCell"/>
</dbReference>
<dbReference type="AlphaFoldDB" id="A0A177CXW6"/>
<evidence type="ECO:0000256" key="2">
    <source>
        <dbReference type="ARBA" id="ARBA00022692"/>
    </source>
</evidence>
<keyword evidence="3 5" id="KW-1133">Transmembrane helix</keyword>
<name>A0A177CXW6_9PLEO</name>
<reference evidence="7 8" key="1">
    <citation type="submission" date="2016-05" db="EMBL/GenBank/DDBJ databases">
        <title>Comparative analysis of secretome profiles of manganese(II)-oxidizing ascomycete fungi.</title>
        <authorList>
            <consortium name="DOE Joint Genome Institute"/>
            <person name="Zeiner C.A."/>
            <person name="Purvine S.O."/>
            <person name="Zink E.M."/>
            <person name="Wu S."/>
            <person name="Pasa-Tolic L."/>
            <person name="Chaput D.L."/>
            <person name="Haridas S."/>
            <person name="Grigoriev I.V."/>
            <person name="Santelli C.M."/>
            <person name="Hansel C.M."/>
        </authorList>
    </citation>
    <scope>NUCLEOTIDE SEQUENCE [LARGE SCALE GENOMIC DNA]</scope>
    <source>
        <strain evidence="7 8">AP3s5-JAC2a</strain>
    </source>
</reference>
<feature type="transmembrane region" description="Helical" evidence="5">
    <location>
        <begin position="184"/>
        <end position="206"/>
    </location>
</feature>
<feature type="domain" description="EamA" evidence="6">
    <location>
        <begin position="121"/>
        <end position="255"/>
    </location>
</feature>
<feature type="transmembrane region" description="Helical" evidence="5">
    <location>
        <begin position="60"/>
        <end position="76"/>
    </location>
</feature>
<dbReference type="OrthoDB" id="306876at2759"/>
<organism evidence="7 8">
    <name type="scientific">Paraphaeosphaeria sporulosa</name>
    <dbReference type="NCBI Taxonomy" id="1460663"/>
    <lineage>
        <taxon>Eukaryota</taxon>
        <taxon>Fungi</taxon>
        <taxon>Dikarya</taxon>
        <taxon>Ascomycota</taxon>
        <taxon>Pezizomycotina</taxon>
        <taxon>Dothideomycetes</taxon>
        <taxon>Pleosporomycetidae</taxon>
        <taxon>Pleosporales</taxon>
        <taxon>Massarineae</taxon>
        <taxon>Didymosphaeriaceae</taxon>
        <taxon>Paraphaeosphaeria</taxon>
    </lineage>
</organism>
<keyword evidence="8" id="KW-1185">Reference proteome</keyword>
<evidence type="ECO:0000256" key="3">
    <source>
        <dbReference type="ARBA" id="ARBA00022989"/>
    </source>
</evidence>
<dbReference type="EMBL" id="KV441548">
    <property type="protein sequence ID" value="OAG12414.1"/>
    <property type="molecule type" value="Genomic_DNA"/>
</dbReference>
<dbReference type="InterPro" id="IPR000620">
    <property type="entry name" value="EamA_dom"/>
</dbReference>
<feature type="transmembrane region" description="Helical" evidence="5">
    <location>
        <begin position="88"/>
        <end position="109"/>
    </location>
</feature>
<evidence type="ECO:0000259" key="6">
    <source>
        <dbReference type="Pfam" id="PF00892"/>
    </source>
</evidence>
<comment type="subcellular location">
    <subcellularLocation>
        <location evidence="1">Membrane</location>
        <topology evidence="1">Multi-pass membrane protein</topology>
    </subcellularLocation>
</comment>
<evidence type="ECO:0000256" key="1">
    <source>
        <dbReference type="ARBA" id="ARBA00004141"/>
    </source>
</evidence>
<gene>
    <name evidence="7" type="ORF">CC84DRAFT_1171148</name>
</gene>
<feature type="transmembrane region" description="Helical" evidence="5">
    <location>
        <begin position="121"/>
        <end position="140"/>
    </location>
</feature>
<dbReference type="Proteomes" id="UP000077069">
    <property type="component" value="Unassembled WGS sequence"/>
</dbReference>
<dbReference type="PANTHER" id="PTHR22911">
    <property type="entry name" value="ACYL-MALONYL CONDENSING ENZYME-RELATED"/>
    <property type="match status" value="1"/>
</dbReference>
<dbReference type="GeneID" id="28763383"/>
<proteinExistence type="predicted"/>
<sequence>MMITTAFLSWPTAYFLQLPSLPLGPPPARPLLFIRGIAGAIGIWGFYYSLRSLALSEASIINFLSPTLAALLLSLLPSSSTSSSGISLAQLAAGGISMGGAVCVLQPWITQPEVGGGHRALAILAAVVGVAGGAVSYVAMARLGDSVHPAHTLAYFSTTTAVLSALLILVQWQPLHLPSAPMQWGLTLLLGVLGFAMHWLMTASLAQADDAKRPLNFVYTQMVFAMVADRVVWGVGFDVWKYLGGALIIASAVFVASTAEKMSHQYALVDGQGAAEEDEVELEMGKERADVAVAKDVEP</sequence>
<evidence type="ECO:0000256" key="4">
    <source>
        <dbReference type="ARBA" id="ARBA00023136"/>
    </source>
</evidence>
<evidence type="ECO:0000313" key="7">
    <source>
        <dbReference type="EMBL" id="OAG12414.1"/>
    </source>
</evidence>
<dbReference type="InterPro" id="IPR037185">
    <property type="entry name" value="EmrE-like"/>
</dbReference>
<keyword evidence="4 5" id="KW-0472">Membrane</keyword>
<dbReference type="Pfam" id="PF00892">
    <property type="entry name" value="EamA"/>
    <property type="match status" value="1"/>
</dbReference>
<accession>A0A177CXW6</accession>
<dbReference type="PANTHER" id="PTHR22911:SF6">
    <property type="entry name" value="SOLUTE CARRIER FAMILY 35 MEMBER G1"/>
    <property type="match status" value="1"/>
</dbReference>
<dbReference type="RefSeq" id="XP_018042779.1">
    <property type="nucleotide sequence ID" value="XM_018179897.1"/>
</dbReference>
<feature type="transmembrane region" description="Helical" evidence="5">
    <location>
        <begin position="31"/>
        <end position="48"/>
    </location>
</feature>
<keyword evidence="2 5" id="KW-0812">Transmembrane</keyword>
<feature type="transmembrane region" description="Helical" evidence="5">
    <location>
        <begin position="239"/>
        <end position="259"/>
    </location>
</feature>
<feature type="transmembrane region" description="Helical" evidence="5">
    <location>
        <begin position="152"/>
        <end position="172"/>
    </location>
</feature>
<protein>
    <recommendedName>
        <fullName evidence="6">EamA domain-containing protein</fullName>
    </recommendedName>
</protein>
<evidence type="ECO:0000256" key="5">
    <source>
        <dbReference type="SAM" id="Phobius"/>
    </source>
</evidence>
<dbReference type="InParanoid" id="A0A177CXW6"/>
<evidence type="ECO:0000313" key="8">
    <source>
        <dbReference type="Proteomes" id="UP000077069"/>
    </source>
</evidence>
<dbReference type="SUPFAM" id="SSF103481">
    <property type="entry name" value="Multidrug resistance efflux transporter EmrE"/>
    <property type="match status" value="2"/>
</dbReference>